<keyword evidence="1" id="KW-1133">Transmembrane helix</keyword>
<keyword evidence="4" id="KW-1185">Reference proteome</keyword>
<accession>A0A368GHD3</accession>
<dbReference type="PANTHER" id="PTHR23028:SF115">
    <property type="entry name" value="ACYL_TRANSF_3 DOMAIN-CONTAINING PROTEIN-RELATED"/>
    <property type="match status" value="1"/>
</dbReference>
<gene>
    <name evidence="3" type="ORF">ANCCAN_10921</name>
</gene>
<keyword evidence="1" id="KW-0812">Transmembrane</keyword>
<feature type="transmembrane region" description="Helical" evidence="1">
    <location>
        <begin position="214"/>
        <end position="235"/>
    </location>
</feature>
<comment type="caution">
    <text evidence="3">The sequence shown here is derived from an EMBL/GenBank/DDBJ whole genome shotgun (WGS) entry which is preliminary data.</text>
</comment>
<protein>
    <recommendedName>
        <fullName evidence="2">Acyltransferase 3 domain-containing protein</fullName>
    </recommendedName>
</protein>
<name>A0A368GHD3_ANCCA</name>
<evidence type="ECO:0000313" key="4">
    <source>
        <dbReference type="Proteomes" id="UP000252519"/>
    </source>
</evidence>
<dbReference type="GO" id="GO:0016747">
    <property type="term" value="F:acyltransferase activity, transferring groups other than amino-acyl groups"/>
    <property type="evidence" value="ECO:0007669"/>
    <property type="project" value="InterPro"/>
</dbReference>
<feature type="domain" description="Acyltransferase 3" evidence="2">
    <location>
        <begin position="14"/>
        <end position="242"/>
    </location>
</feature>
<dbReference type="STRING" id="29170.A0A368GHD3"/>
<organism evidence="3 4">
    <name type="scientific">Ancylostoma caninum</name>
    <name type="common">Dog hookworm</name>
    <dbReference type="NCBI Taxonomy" id="29170"/>
    <lineage>
        <taxon>Eukaryota</taxon>
        <taxon>Metazoa</taxon>
        <taxon>Ecdysozoa</taxon>
        <taxon>Nematoda</taxon>
        <taxon>Chromadorea</taxon>
        <taxon>Rhabditida</taxon>
        <taxon>Rhabditina</taxon>
        <taxon>Rhabditomorpha</taxon>
        <taxon>Strongyloidea</taxon>
        <taxon>Ancylostomatidae</taxon>
        <taxon>Ancylostomatinae</taxon>
        <taxon>Ancylostoma</taxon>
    </lineage>
</organism>
<feature type="transmembrane region" description="Helical" evidence="1">
    <location>
        <begin position="159"/>
        <end position="179"/>
    </location>
</feature>
<feature type="transmembrane region" description="Helical" evidence="1">
    <location>
        <begin position="33"/>
        <end position="54"/>
    </location>
</feature>
<dbReference type="OrthoDB" id="92766at2759"/>
<dbReference type="GO" id="GO:0016020">
    <property type="term" value="C:membrane"/>
    <property type="evidence" value="ECO:0007669"/>
    <property type="project" value="TreeGrafter"/>
</dbReference>
<keyword evidence="1" id="KW-0472">Membrane</keyword>
<dbReference type="Pfam" id="PF01757">
    <property type="entry name" value="Acyl_transf_3"/>
    <property type="match status" value="1"/>
</dbReference>
<proteinExistence type="predicted"/>
<evidence type="ECO:0000256" key="1">
    <source>
        <dbReference type="SAM" id="Phobius"/>
    </source>
</evidence>
<dbReference type="Proteomes" id="UP000252519">
    <property type="component" value="Unassembled WGS sequence"/>
</dbReference>
<dbReference type="EMBL" id="JOJR01000170">
    <property type="protein sequence ID" value="RCN43088.1"/>
    <property type="molecule type" value="Genomic_DNA"/>
</dbReference>
<evidence type="ECO:0000313" key="3">
    <source>
        <dbReference type="EMBL" id="RCN43088.1"/>
    </source>
</evidence>
<dbReference type="GO" id="GO:0000271">
    <property type="term" value="P:polysaccharide biosynthetic process"/>
    <property type="evidence" value="ECO:0007669"/>
    <property type="project" value="TreeGrafter"/>
</dbReference>
<dbReference type="InterPro" id="IPR050879">
    <property type="entry name" value="Acyltransferase_3"/>
</dbReference>
<dbReference type="InterPro" id="IPR002656">
    <property type="entry name" value="Acyl_transf_3_dom"/>
</dbReference>
<dbReference type="PANTHER" id="PTHR23028">
    <property type="entry name" value="ACETYLTRANSFERASE"/>
    <property type="match status" value="1"/>
</dbReference>
<dbReference type="AlphaFoldDB" id="A0A368GHD3"/>
<sequence>MGSSRRAVLLTSNFISGNDEQYYQKMLLGAEDLFVHTWSLCVEMQWYLIIPAIFVVQRLTTSWEKTFVAGIAGCSITFYLGADNTTAFYSIFARLWQFLCGVVAFLAQDKTTTSAIPRQYKKSSQHALEQQCLLATSQDETIKEEANQGCNTVVDNEKWLHVVAIFIFTWEVMLSLIWFALPSHILRLATTIQTGAVVYIGSLQKIALLGDDALAYLGDISYALYLFHWPVYVIVKPHSLEQPLGTFNTLKPWYGGVG</sequence>
<reference evidence="3 4" key="1">
    <citation type="submission" date="2014-10" db="EMBL/GenBank/DDBJ databases">
        <title>Draft genome of the hookworm Ancylostoma caninum.</title>
        <authorList>
            <person name="Mitreva M."/>
        </authorList>
    </citation>
    <scope>NUCLEOTIDE SEQUENCE [LARGE SCALE GENOMIC DNA]</scope>
    <source>
        <strain evidence="3 4">Baltimore</strain>
    </source>
</reference>
<evidence type="ECO:0000259" key="2">
    <source>
        <dbReference type="Pfam" id="PF01757"/>
    </source>
</evidence>